<evidence type="ECO:0000313" key="3">
    <source>
        <dbReference type="Proteomes" id="UP000005387"/>
    </source>
</evidence>
<sequence>MINFSPSFITDEHVTDDIVAFQAREADTEDVLSLLIQTAEWFKRNGSTQWSGLLQGEDSHNTQDAIVRGHVYGFRSRRHSDPLAGMVMLLPQPSAWDRELWGEEGHDGAVYLHRLAISRAFSGLQLGEHMMKWAERGIRFPGQDRIRLDCIRSNPFLNNFYQRMGYTYIGESYIAALATGFSKFEKLL</sequence>
<organism evidence="2 3">
    <name type="scientific">Paenibacillus curdlanolyticus YK9</name>
    <dbReference type="NCBI Taxonomy" id="717606"/>
    <lineage>
        <taxon>Bacteria</taxon>
        <taxon>Bacillati</taxon>
        <taxon>Bacillota</taxon>
        <taxon>Bacilli</taxon>
        <taxon>Bacillales</taxon>
        <taxon>Paenibacillaceae</taxon>
        <taxon>Paenibacillus</taxon>
    </lineage>
</organism>
<reference evidence="2 3" key="1">
    <citation type="submission" date="2010-07" db="EMBL/GenBank/DDBJ databases">
        <title>The draft genome of Paenibacillus curdlanolyticus YK9.</title>
        <authorList>
            <consortium name="US DOE Joint Genome Institute (JGI-PGF)"/>
            <person name="Lucas S."/>
            <person name="Copeland A."/>
            <person name="Lapidus A."/>
            <person name="Cheng J.-F."/>
            <person name="Bruce D."/>
            <person name="Goodwin L."/>
            <person name="Pitluck S."/>
            <person name="Land M.L."/>
            <person name="Hauser L."/>
            <person name="Chang Y.-J."/>
            <person name="Jeffries C."/>
            <person name="Anderson I.J."/>
            <person name="Johnson E."/>
            <person name="Loganathan U."/>
            <person name="Mulhopadhyay B."/>
            <person name="Kyrpides N."/>
            <person name="Woyke T.J."/>
        </authorList>
    </citation>
    <scope>NUCLEOTIDE SEQUENCE [LARGE SCALE GENOMIC DNA]</scope>
    <source>
        <strain evidence="2 3">YK9</strain>
    </source>
</reference>
<proteinExistence type="predicted"/>
<dbReference type="SUPFAM" id="SSF55729">
    <property type="entry name" value="Acyl-CoA N-acyltransferases (Nat)"/>
    <property type="match status" value="1"/>
</dbReference>
<dbReference type="InterPro" id="IPR000182">
    <property type="entry name" value="GNAT_dom"/>
</dbReference>
<gene>
    <name evidence="2" type="ORF">PaecuDRAFT_1106</name>
</gene>
<dbReference type="RefSeq" id="WP_006037121.1">
    <property type="nucleotide sequence ID" value="NZ_AEDD01000002.1"/>
</dbReference>
<keyword evidence="2" id="KW-0808">Transferase</keyword>
<keyword evidence="3" id="KW-1185">Reference proteome</keyword>
<dbReference type="STRING" id="717606.PaecuDRAFT_1106"/>
<accession>E0I634</accession>
<dbReference type="AlphaFoldDB" id="E0I634"/>
<dbReference type="EMBL" id="AEDD01000002">
    <property type="protein sequence ID" value="EFM12426.1"/>
    <property type="molecule type" value="Genomic_DNA"/>
</dbReference>
<dbReference type="Proteomes" id="UP000005387">
    <property type="component" value="Unassembled WGS sequence"/>
</dbReference>
<dbReference type="PROSITE" id="PS51186">
    <property type="entry name" value="GNAT"/>
    <property type="match status" value="1"/>
</dbReference>
<name>E0I634_9BACL</name>
<dbReference type="GO" id="GO:0016747">
    <property type="term" value="F:acyltransferase activity, transferring groups other than amino-acyl groups"/>
    <property type="evidence" value="ECO:0007669"/>
    <property type="project" value="InterPro"/>
</dbReference>
<dbReference type="Pfam" id="PF00583">
    <property type="entry name" value="Acetyltransf_1"/>
    <property type="match status" value="1"/>
</dbReference>
<evidence type="ECO:0000259" key="1">
    <source>
        <dbReference type="PROSITE" id="PS51186"/>
    </source>
</evidence>
<dbReference type="CDD" id="cd04301">
    <property type="entry name" value="NAT_SF"/>
    <property type="match status" value="1"/>
</dbReference>
<dbReference type="InterPro" id="IPR016181">
    <property type="entry name" value="Acyl_CoA_acyltransferase"/>
</dbReference>
<dbReference type="OrthoDB" id="6382410at2"/>
<feature type="domain" description="N-acetyltransferase" evidence="1">
    <location>
        <begin position="18"/>
        <end position="186"/>
    </location>
</feature>
<evidence type="ECO:0000313" key="2">
    <source>
        <dbReference type="EMBL" id="EFM12426.1"/>
    </source>
</evidence>
<dbReference type="Gene3D" id="3.40.630.30">
    <property type="match status" value="1"/>
</dbReference>
<protein>
    <submittedName>
        <fullName evidence="2">GCN5-related N-acetyltransferase</fullName>
    </submittedName>
</protein>
<dbReference type="eggNOG" id="COG0454">
    <property type="taxonomic scope" value="Bacteria"/>
</dbReference>